<evidence type="ECO:0000259" key="4">
    <source>
        <dbReference type="PROSITE" id="PS01124"/>
    </source>
</evidence>
<dbReference type="InterPro" id="IPR011051">
    <property type="entry name" value="RmlC_Cupin_sf"/>
</dbReference>
<evidence type="ECO:0000313" key="5">
    <source>
        <dbReference type="EMBL" id="KAA1189321.1"/>
    </source>
</evidence>
<dbReference type="RefSeq" id="WP_054475719.1">
    <property type="nucleotide sequence ID" value="NZ_CAWMRL010000003.1"/>
</dbReference>
<organism evidence="5 8">
    <name type="scientific">Photorhabdus heterorhabditis</name>
    <dbReference type="NCBI Taxonomy" id="880156"/>
    <lineage>
        <taxon>Bacteria</taxon>
        <taxon>Pseudomonadati</taxon>
        <taxon>Pseudomonadota</taxon>
        <taxon>Gammaproteobacteria</taxon>
        <taxon>Enterobacterales</taxon>
        <taxon>Morganellaceae</taxon>
        <taxon>Photorhabdus</taxon>
    </lineage>
</organism>
<dbReference type="STRING" id="880156.AM629_02150"/>
<dbReference type="Pfam" id="PF07883">
    <property type="entry name" value="Cupin_2"/>
    <property type="match status" value="1"/>
</dbReference>
<dbReference type="Proteomes" id="UP000037727">
    <property type="component" value="Unassembled WGS sequence"/>
</dbReference>
<dbReference type="GO" id="GO:0043565">
    <property type="term" value="F:sequence-specific DNA binding"/>
    <property type="evidence" value="ECO:0007669"/>
    <property type="project" value="InterPro"/>
</dbReference>
<dbReference type="SMART" id="SM00342">
    <property type="entry name" value="HTH_ARAC"/>
    <property type="match status" value="1"/>
</dbReference>
<keyword evidence="3" id="KW-0804">Transcription</keyword>
<keyword evidence="1" id="KW-0805">Transcription regulation</keyword>
<proteinExistence type="predicted"/>
<dbReference type="PANTHER" id="PTHR46796:SF10">
    <property type="entry name" value="TRANSCRIPTIONAL ACTIVATOR FEAR"/>
    <property type="match status" value="1"/>
</dbReference>
<dbReference type="Gene3D" id="2.60.120.10">
    <property type="entry name" value="Jelly Rolls"/>
    <property type="match status" value="1"/>
</dbReference>
<dbReference type="PROSITE" id="PS01124">
    <property type="entry name" value="HTH_ARAC_FAMILY_2"/>
    <property type="match status" value="1"/>
</dbReference>
<dbReference type="Gene3D" id="1.10.10.60">
    <property type="entry name" value="Homeodomain-like"/>
    <property type="match status" value="1"/>
</dbReference>
<evidence type="ECO:0000313" key="6">
    <source>
        <dbReference type="EMBL" id="KOY63621.1"/>
    </source>
</evidence>
<dbReference type="InterPro" id="IPR013096">
    <property type="entry name" value="Cupin_2"/>
</dbReference>
<gene>
    <name evidence="6" type="ORF">AM629_02150</name>
    <name evidence="5" type="ORF">F0L16_10385</name>
</gene>
<reference evidence="6 7" key="1">
    <citation type="submission" date="2015-09" db="EMBL/GenBank/DDBJ databases">
        <title>Draft genome sequence and assembly of Photorhabdus sp. VMG, a bacterial symbiont associated with Heterorhabditis zealandica.</title>
        <authorList>
            <person name="Naidoo S."/>
            <person name="Featherston J."/>
            <person name="Mothupi B."/>
            <person name="Gray V.M."/>
        </authorList>
    </citation>
    <scope>NUCLEOTIDE SEQUENCE [LARGE SCALE GENOMIC DNA]</scope>
    <source>
        <strain evidence="6 7">VMG</strain>
    </source>
</reference>
<dbReference type="EMBL" id="LJCS01000003">
    <property type="protein sequence ID" value="KOY63621.1"/>
    <property type="molecule type" value="Genomic_DNA"/>
</dbReference>
<dbReference type="Proteomes" id="UP000322184">
    <property type="component" value="Unassembled WGS sequence"/>
</dbReference>
<dbReference type="GO" id="GO:0003700">
    <property type="term" value="F:DNA-binding transcription factor activity"/>
    <property type="evidence" value="ECO:0007669"/>
    <property type="project" value="InterPro"/>
</dbReference>
<feature type="domain" description="HTH araC/xylS-type" evidence="4">
    <location>
        <begin position="137"/>
        <end position="235"/>
    </location>
</feature>
<evidence type="ECO:0000313" key="8">
    <source>
        <dbReference type="Proteomes" id="UP000322184"/>
    </source>
</evidence>
<dbReference type="EMBL" id="VTUW01000016">
    <property type="protein sequence ID" value="KAA1189321.1"/>
    <property type="molecule type" value="Genomic_DNA"/>
</dbReference>
<evidence type="ECO:0000256" key="2">
    <source>
        <dbReference type="ARBA" id="ARBA00023125"/>
    </source>
</evidence>
<dbReference type="InterPro" id="IPR009057">
    <property type="entry name" value="Homeodomain-like_sf"/>
</dbReference>
<dbReference type="PANTHER" id="PTHR46796">
    <property type="entry name" value="HTH-TYPE TRANSCRIPTIONAL ACTIVATOR RHAS-RELATED"/>
    <property type="match status" value="1"/>
</dbReference>
<keyword evidence="7" id="KW-1185">Reference proteome</keyword>
<sequence>MAPQLPSLHLRQYSTETISHSHHGLWQFVFGYNGQLELNIGGEQGVVNSRNVVVIPPDTKHSFFASGENQQLVLELPSAQFGPLQHGDSFWQPLPESALALIKWLHDYPQPSASHADVARLLLAQLPQISSSSALIVKLNQGLSGRLHEKMTVMDMADICTVSVSTLHRKLFIATGMSPMAYLKTCRMKLAYNLLVNSYNSLADIAFLSGYASQSAFTFAFNQHYGCTPARLRKTK</sequence>
<dbReference type="SUPFAM" id="SSF46689">
    <property type="entry name" value="Homeodomain-like"/>
    <property type="match status" value="1"/>
</dbReference>
<comment type="caution">
    <text evidence="5">The sequence shown here is derived from an EMBL/GenBank/DDBJ whole genome shotgun (WGS) entry which is preliminary data.</text>
</comment>
<dbReference type="InterPro" id="IPR014710">
    <property type="entry name" value="RmlC-like_jellyroll"/>
</dbReference>
<dbReference type="AlphaFoldDB" id="A0A5B0WSW8"/>
<keyword evidence="2" id="KW-0238">DNA-binding</keyword>
<evidence type="ECO:0000256" key="1">
    <source>
        <dbReference type="ARBA" id="ARBA00023015"/>
    </source>
</evidence>
<dbReference type="OrthoDB" id="282744at2"/>
<evidence type="ECO:0000256" key="3">
    <source>
        <dbReference type="ARBA" id="ARBA00023163"/>
    </source>
</evidence>
<dbReference type="SUPFAM" id="SSF51182">
    <property type="entry name" value="RmlC-like cupins"/>
    <property type="match status" value="1"/>
</dbReference>
<evidence type="ECO:0000313" key="7">
    <source>
        <dbReference type="Proteomes" id="UP000037727"/>
    </source>
</evidence>
<dbReference type="Pfam" id="PF12833">
    <property type="entry name" value="HTH_18"/>
    <property type="match status" value="1"/>
</dbReference>
<dbReference type="InterPro" id="IPR050204">
    <property type="entry name" value="AraC_XylS_family_regulators"/>
</dbReference>
<accession>A0A5B0WSW8</accession>
<dbReference type="InterPro" id="IPR018060">
    <property type="entry name" value="HTH_AraC"/>
</dbReference>
<reference evidence="5 8" key="2">
    <citation type="submission" date="2019-09" db="EMBL/GenBank/DDBJ databases">
        <title>Whole genome sequence of Photorhabdus heterorhabditis strain ETL (Enterobacteriales: Enterobacteriaceae) a bacterial symbiont of Heterorhabditis zealandica strain ETL (Rhabditida: Heterorhabditidae).</title>
        <authorList>
            <person name="Lulamba T.E."/>
            <person name="Serepa-Dlamini M.H."/>
        </authorList>
    </citation>
    <scope>NUCLEOTIDE SEQUENCE [LARGE SCALE GENOMIC DNA]</scope>
    <source>
        <strain evidence="5 8">ETL</strain>
    </source>
</reference>
<protein>
    <submittedName>
        <fullName evidence="5">AraC family transcriptional regulator</fullName>
    </submittedName>
</protein>
<name>A0A5B0WSW8_9GAMM</name>